<dbReference type="Pfam" id="PF16571">
    <property type="entry name" value="FBP_C"/>
    <property type="match status" value="1"/>
</dbReference>
<dbReference type="GO" id="GO:0008270">
    <property type="term" value="F:zinc ion binding"/>
    <property type="evidence" value="ECO:0007669"/>
    <property type="project" value="UniProtKB-KW"/>
</dbReference>
<dbReference type="Proteomes" id="UP000285120">
    <property type="component" value="Unassembled WGS sequence"/>
</dbReference>
<dbReference type="EMBL" id="RAPK01000011">
    <property type="protein sequence ID" value="RKD69739.1"/>
    <property type="molecule type" value="Genomic_DNA"/>
</dbReference>
<evidence type="ECO:0000313" key="4">
    <source>
        <dbReference type="Proteomes" id="UP000285120"/>
    </source>
</evidence>
<dbReference type="CDD" id="cd16342">
    <property type="entry name" value="FusC_FusB"/>
    <property type="match status" value="1"/>
</dbReference>
<accession>A0A419UX80</accession>
<gene>
    <name evidence="3" type="ORF">ATL39_3166</name>
</gene>
<protein>
    <submittedName>
        <fullName evidence="3">Treble-clef zinc-finger protein</fullName>
    </submittedName>
</protein>
<comment type="caution">
    <text evidence="3">The sequence shown here is derived from an EMBL/GenBank/DDBJ whole genome shotgun (WGS) entry which is preliminary data.</text>
</comment>
<dbReference type="InterPro" id="IPR032330">
    <property type="entry name" value="EF-G-binding_C"/>
</dbReference>
<keyword evidence="3" id="KW-0862">Zinc</keyword>
<dbReference type="RefSeq" id="WP_120194294.1">
    <property type="nucleotide sequence ID" value="NZ_RAPK01000011.1"/>
</dbReference>
<dbReference type="InterPro" id="IPR010841">
    <property type="entry name" value="EF-G-binding_N"/>
</dbReference>
<evidence type="ECO:0000259" key="1">
    <source>
        <dbReference type="Pfam" id="PF07299"/>
    </source>
</evidence>
<name>A0A419UX80_9BACL</name>
<keyword evidence="4" id="KW-1185">Reference proteome</keyword>
<feature type="domain" description="Elongation factor G-binding protein C-terminal treble-clef zinc-finger" evidence="2">
    <location>
        <begin position="107"/>
        <end position="203"/>
    </location>
</feature>
<evidence type="ECO:0000313" key="3">
    <source>
        <dbReference type="EMBL" id="RKD69739.1"/>
    </source>
</evidence>
<dbReference type="OrthoDB" id="1891078at2"/>
<reference evidence="3 4" key="1">
    <citation type="submission" date="2018-09" db="EMBL/GenBank/DDBJ databases">
        <title>Genomic Encyclopedia of Archaeal and Bacterial Type Strains, Phase II (KMG-II): from individual species to whole genera.</title>
        <authorList>
            <person name="Goeker M."/>
        </authorList>
    </citation>
    <scope>NUCLEOTIDE SEQUENCE [LARGE SCALE GENOMIC DNA]</scope>
    <source>
        <strain evidence="3 4">DSM 17008</strain>
    </source>
</reference>
<dbReference type="AlphaFoldDB" id="A0A419UX80"/>
<feature type="domain" description="Elongation factor G-binding protein N-terminal" evidence="1">
    <location>
        <begin position="12"/>
        <end position="94"/>
    </location>
</feature>
<evidence type="ECO:0000259" key="2">
    <source>
        <dbReference type="Pfam" id="PF16571"/>
    </source>
</evidence>
<proteinExistence type="predicted"/>
<keyword evidence="3" id="KW-0479">Metal-binding</keyword>
<dbReference type="Gene3D" id="1.20.1280.250">
    <property type="match status" value="1"/>
</dbReference>
<dbReference type="InterPro" id="IPR038344">
    <property type="entry name" value="EF-G_N_sf"/>
</dbReference>
<dbReference type="Pfam" id="PF07299">
    <property type="entry name" value="EF-G-binding_N"/>
    <property type="match status" value="1"/>
</dbReference>
<sequence length="220" mass="25176">MTESNKVKIEPFLRNDQYNFLKRQVKIILQAHAATQDQGVLDATRISAVEKVLELLPPLTDEQKQFVLNAAAISESLHAERYLFEGREYVIPFPELSDSDIRALFPKAKKINIPELKKADAKRMTYMSWNDIRSERKYIIFPHRRGMTGWSGSFKPMARKGICAVCHGHTNIGLFMAVVKSGRETYTSRGNYICQSSETCNDTISSLQHINDFIETLNKF</sequence>
<keyword evidence="3" id="KW-0863">Zinc-finger</keyword>
<organism evidence="3 4">
    <name type="scientific">Sinobaca qinghaiensis</name>
    <dbReference type="NCBI Taxonomy" id="342944"/>
    <lineage>
        <taxon>Bacteria</taxon>
        <taxon>Bacillati</taxon>
        <taxon>Bacillota</taxon>
        <taxon>Bacilli</taxon>
        <taxon>Bacillales</taxon>
        <taxon>Sporolactobacillaceae</taxon>
        <taxon>Sinobaca</taxon>
    </lineage>
</organism>